<dbReference type="Proteomes" id="UP001314229">
    <property type="component" value="Unassembled WGS sequence"/>
</dbReference>
<evidence type="ECO:0000256" key="2">
    <source>
        <dbReference type="SAM" id="Coils"/>
    </source>
</evidence>
<dbReference type="InterPro" id="IPR013783">
    <property type="entry name" value="Ig-like_fold"/>
</dbReference>
<evidence type="ECO:0000313" key="4">
    <source>
        <dbReference type="EMBL" id="CAK6981341.1"/>
    </source>
</evidence>
<dbReference type="InterPro" id="IPR003961">
    <property type="entry name" value="FN3_dom"/>
</dbReference>
<dbReference type="Pfam" id="PF18078">
    <property type="entry name" value="Thioredoxin_11"/>
    <property type="match status" value="1"/>
</dbReference>
<dbReference type="InterPro" id="IPR027417">
    <property type="entry name" value="P-loop_NTPase"/>
</dbReference>
<keyword evidence="1" id="KW-0342">GTP-binding</keyword>
<dbReference type="CDD" id="cd00063">
    <property type="entry name" value="FN3"/>
    <property type="match status" value="3"/>
</dbReference>
<dbReference type="Pfam" id="PF21109">
    <property type="entry name" value="Stonustoxin_helical"/>
    <property type="match status" value="1"/>
</dbReference>
<dbReference type="Gene3D" id="3.40.50.300">
    <property type="entry name" value="P-loop containing nucleotide triphosphate hydrolases"/>
    <property type="match status" value="2"/>
</dbReference>
<dbReference type="InterPro" id="IPR052090">
    <property type="entry name" value="Cytolytic_pore-forming_toxin"/>
</dbReference>
<dbReference type="InterPro" id="IPR040581">
    <property type="entry name" value="Thioredoxin_11"/>
</dbReference>
<dbReference type="Pfam" id="PF00735">
    <property type="entry name" value="Septin"/>
    <property type="match status" value="2"/>
</dbReference>
<gene>
    <name evidence="4" type="ORF">FSCOSCO3_A030577</name>
</gene>
<dbReference type="GO" id="GO:0005525">
    <property type="term" value="F:GTP binding"/>
    <property type="evidence" value="ECO:0007669"/>
    <property type="project" value="UniProtKB-KW"/>
</dbReference>
<comment type="similarity">
    <text evidence="1">Belongs to the TRAFAC class TrmE-Era-EngA-EngB-Septin-like GTPase superfamily. Septin GTPase family.</text>
</comment>
<keyword evidence="2" id="KW-0175">Coiled coil</keyword>
<dbReference type="PROSITE" id="PS50853">
    <property type="entry name" value="FN3"/>
    <property type="match status" value="2"/>
</dbReference>
<organism evidence="4 5">
    <name type="scientific">Scomber scombrus</name>
    <name type="common">Atlantic mackerel</name>
    <name type="synonym">Scomber vernalis</name>
    <dbReference type="NCBI Taxonomy" id="13677"/>
    <lineage>
        <taxon>Eukaryota</taxon>
        <taxon>Metazoa</taxon>
        <taxon>Chordata</taxon>
        <taxon>Craniata</taxon>
        <taxon>Vertebrata</taxon>
        <taxon>Euteleostomi</taxon>
        <taxon>Actinopterygii</taxon>
        <taxon>Neopterygii</taxon>
        <taxon>Teleostei</taxon>
        <taxon>Neoteleostei</taxon>
        <taxon>Acanthomorphata</taxon>
        <taxon>Pelagiaria</taxon>
        <taxon>Scombriformes</taxon>
        <taxon>Scombridae</taxon>
        <taxon>Scomber</taxon>
    </lineage>
</organism>
<evidence type="ECO:0000259" key="3">
    <source>
        <dbReference type="PROSITE" id="PS50853"/>
    </source>
</evidence>
<keyword evidence="5" id="KW-1185">Reference proteome</keyword>
<dbReference type="SUPFAM" id="SSF49265">
    <property type="entry name" value="Fibronectin type III"/>
    <property type="match status" value="2"/>
</dbReference>
<evidence type="ECO:0000313" key="5">
    <source>
        <dbReference type="Proteomes" id="UP001314229"/>
    </source>
</evidence>
<reference evidence="4 5" key="1">
    <citation type="submission" date="2024-01" db="EMBL/GenBank/DDBJ databases">
        <authorList>
            <person name="Alioto T."/>
            <person name="Alioto T."/>
            <person name="Gomez Garrido J."/>
        </authorList>
    </citation>
    <scope>NUCLEOTIDE SEQUENCE [LARGE SCALE GENOMIC DNA]</scope>
</reference>
<dbReference type="SMART" id="SM00060">
    <property type="entry name" value="FN3"/>
    <property type="match status" value="3"/>
</dbReference>
<dbReference type="PANTHER" id="PTHR31594">
    <property type="entry name" value="AIG1-TYPE G DOMAIN-CONTAINING PROTEIN"/>
    <property type="match status" value="1"/>
</dbReference>
<comment type="caution">
    <text evidence="4">The sequence shown here is derived from an EMBL/GenBank/DDBJ whole genome shotgun (WGS) entry which is preliminary data.</text>
</comment>
<evidence type="ECO:0000256" key="1">
    <source>
        <dbReference type="RuleBase" id="RU004560"/>
    </source>
</evidence>
<dbReference type="InterPro" id="IPR030379">
    <property type="entry name" value="G_SEPTIN_dom"/>
</dbReference>
<feature type="coiled-coil region" evidence="2">
    <location>
        <begin position="956"/>
        <end position="983"/>
    </location>
</feature>
<sequence>METMEVAALGRPFSLGMLYDCRKDSLIPGITLWDHHDSKNYRYISPRYSNNFDIVASESLEDKLSVLNVDASLKASFLSGRVEVEGSAKYLNDSKTSKNLARVTLNYQATTKVQELSMNHIGRGNVKHPDVFDKGIATHVVTAILYGAQAFFVFDREVSDEESHQDIHSNMKVMIKKIPSLVIEGEGSLQMDDKDIEEVKKYFCKFYGDFLLKKSPTTFQNAIQVYQSLPQLLGTNGENAVPIKVWLMPLVNLDSSAYKLLCQISIRSVQKCQSVVEDFIELEMRCNDAIRTTTAQRFPQIGKKLKTFKELCSEFKLKFQQNLAKILPSIRGGVKEEAVLAEILKMRHFSPFNNTSLNKWLDCKEREIYTLQSFTNKMENTKIVPSQNDLNEEILCTEYAVCFVFTSLGSAEPFLSALSNYLQETPNPDDPQDPHCHNMLRDQWYLSHNVSDAMRDKAKLFSDFAEANKENKNIKFLTVGLTNETQQGSSIYVYKDVLSVSENFEPPSKPETVTAGDVTHNTVTLKISPPRFGAENITCYLLEYCVSGEDGWQQTKAAKAEEVTVSGLTPHTEYMFRCRAVTSVGVGPAGEVSSPIKTLPCSPPGKLQVETNSSEITVSWEKPAEIGKGVHILSYIVEYAQTEKWVKGVKEDLQRNLIASSESINSGSPSLYKLPLEEEEEINIDGCRRYNFGEKSERQNRTIMLLGATGSGKSTLINGMINYIVGVEWKDNFRFKLVDEHQLKSQVESQTSEVIVYKINHQDGFQIPFSLTIVDTPGFGDTSDIERDRMITEQLHNLFSATLGVSESDAVCFVVPAALTQLTPSQKNVFDSVLSIFGKDVAENIRVLVTFADGQRPPVLEAINKACLPCPKTKDGLPAHFKFNNSALFADNNSSTAKTTDEDGEDGCFDEMFWDMGTRNMKRFFVALNVTDTKSLTMTKEVLRERKQLENFQKQIELGLAKLREIKVRVENLKERDAEIRRNENVEFECTIKKPVQVDISGTGKYITNCQCQHTCLDKCPYTNVVGPACEVSSLIKTLPCSPPGTPQVETISGGISVGWEKPAEIGQDVPILSHNIDYAQADKVVVDDNLQWNQMMSRKEKVIISGLQSKTEYTVRVRCDCGSAGRSKESITVNVCTTKCTRITEILKRGSESMNSGSLSLYKLPLEEEDLDIDGCRRYNFGKESTRQNRTVMLFGVTGSEKFTLINGMINYIVGVEWKDNFRFKLIDEDQMKSQAEGQTSEVTVYKINHQDGFKIPFSLTIVDTPGFGDTNDNERDKEITEQLHNLLSAEVISEVDAVCFVVPSSLTQLTTSQKNVFDSVLSIFGKDVAENIRVLVKSADGQRPPVLEAINESDVPCPKTKDGLPAHFKFNYSALFANNETSSTNSTDGEEGDECFDQVCWNMGTEGMKRFFLAFNDIDTKSLKMTKEVLTDRKNLDHSVKQLQKQVKIMVGKIEEIKQTFYKLSEHEAKIRRNENFEFEVTITKFVKVDISGTGMNSTNCQQCRHTCHYPCIIMYANERYCASMGSDGHCTVCPDKCYWYAHDNEKYKWDYKEVKEKQTVKQLKEKYLKGSAEKDTQTLIKKMREEKDRVSMELKRLIENWSNRLKEIALKPNPLSTQECIAMLIKAEKSEAKPGWHQRVFFLMNMRGFFTPSCITS</sequence>
<dbReference type="Gene3D" id="2.60.40.10">
    <property type="entry name" value="Immunoglobulins"/>
    <property type="match status" value="3"/>
</dbReference>
<dbReference type="SUPFAM" id="SSF52540">
    <property type="entry name" value="P-loop containing nucleoside triphosphate hydrolases"/>
    <property type="match status" value="2"/>
</dbReference>
<proteinExistence type="inferred from homology"/>
<feature type="domain" description="Fibronectin type-III" evidence="3">
    <location>
        <begin position="1043"/>
        <end position="1142"/>
    </location>
</feature>
<dbReference type="FunFam" id="3.40.50.300:FF:002049">
    <property type="entry name" value="Si:ch73-170d6.2"/>
    <property type="match status" value="2"/>
</dbReference>
<dbReference type="InterPro" id="IPR048997">
    <property type="entry name" value="Stonustoxin-like_helical"/>
</dbReference>
<dbReference type="PANTHER" id="PTHR31594:SF16">
    <property type="entry name" value="SI:CH211-281L24.3"/>
    <property type="match status" value="1"/>
</dbReference>
<feature type="domain" description="Fibronectin type-III" evidence="3">
    <location>
        <begin position="506"/>
        <end position="601"/>
    </location>
</feature>
<name>A0AAV1QBB4_SCOSC</name>
<accession>A0AAV1QBB4</accession>
<protein>
    <submittedName>
        <fullName evidence="4">Uncharacterized protein LOC122993437</fullName>
    </submittedName>
</protein>
<dbReference type="InterPro" id="IPR036116">
    <property type="entry name" value="FN3_sf"/>
</dbReference>
<dbReference type="Pfam" id="PF00041">
    <property type="entry name" value="fn3"/>
    <property type="match status" value="2"/>
</dbReference>
<keyword evidence="1" id="KW-0547">Nucleotide-binding</keyword>
<dbReference type="EMBL" id="CAWUFR010000807">
    <property type="protein sequence ID" value="CAK6981341.1"/>
    <property type="molecule type" value="Genomic_DNA"/>
</dbReference>